<feature type="signal peptide" evidence="1">
    <location>
        <begin position="1"/>
        <end position="21"/>
    </location>
</feature>
<dbReference type="RefSeq" id="WP_039743790.1">
    <property type="nucleotide sequence ID" value="NZ_JTCM02000006.1"/>
</dbReference>
<dbReference type="EMBL" id="JTCM02000006">
    <property type="protein sequence ID" value="NEU71953.1"/>
    <property type="molecule type" value="Genomic_DNA"/>
</dbReference>
<feature type="chain" id="PRO_5032824639" evidence="1">
    <location>
        <begin position="22"/>
        <end position="101"/>
    </location>
</feature>
<comment type="caution">
    <text evidence="2">The sequence shown here is derived from an EMBL/GenBank/DDBJ whole genome shotgun (WGS) entry which is preliminary data.</text>
</comment>
<dbReference type="Proteomes" id="UP000031549">
    <property type="component" value="Unassembled WGS sequence"/>
</dbReference>
<name>A0A846H499_9CYAN</name>
<keyword evidence="1" id="KW-0732">Signal</keyword>
<reference evidence="2 3" key="1">
    <citation type="journal article" date="2015" name="Genome Announc.">
        <title>Draft Genome Sequence of Cyanobacterium Hassallia byssoidea Strain VB512170, Isolated from Monuments in India.</title>
        <authorList>
            <person name="Singh D."/>
            <person name="Chandrababunaidu M.M."/>
            <person name="Panda A."/>
            <person name="Sen D."/>
            <person name="Bhattacharyya S."/>
            <person name="Adhikary S.P."/>
            <person name="Tripathy S."/>
        </authorList>
    </citation>
    <scope>NUCLEOTIDE SEQUENCE [LARGE SCALE GENOMIC DNA]</scope>
    <source>
        <strain evidence="2 3">VB512170</strain>
    </source>
</reference>
<proteinExistence type="predicted"/>
<dbReference type="AlphaFoldDB" id="A0A846H499"/>
<evidence type="ECO:0000313" key="2">
    <source>
        <dbReference type="EMBL" id="NEU71953.1"/>
    </source>
</evidence>
<protein>
    <submittedName>
        <fullName evidence="2">Uncharacterized protein</fullName>
    </submittedName>
</protein>
<gene>
    <name evidence="2" type="ORF">PI95_005015</name>
</gene>
<accession>A0A846H499</accession>
<keyword evidence="3" id="KW-1185">Reference proteome</keyword>
<organism evidence="2 3">
    <name type="scientific">Hassallia byssoidea VB512170</name>
    <dbReference type="NCBI Taxonomy" id="1304833"/>
    <lineage>
        <taxon>Bacteria</taxon>
        <taxon>Bacillati</taxon>
        <taxon>Cyanobacteriota</taxon>
        <taxon>Cyanophyceae</taxon>
        <taxon>Nostocales</taxon>
        <taxon>Tolypothrichaceae</taxon>
        <taxon>Hassallia</taxon>
    </lineage>
</organism>
<evidence type="ECO:0000256" key="1">
    <source>
        <dbReference type="SAM" id="SignalP"/>
    </source>
</evidence>
<evidence type="ECO:0000313" key="3">
    <source>
        <dbReference type="Proteomes" id="UP000031549"/>
    </source>
</evidence>
<sequence>MKKIGLLTVFGLLFVSPSVVIADNAPLGNLNLTQIQETQQSQLNCNKGQAIGDLKAPGRKKRIANGTCCAYVGNVCITVCSNSNGCTGNGDCVVKTTPTRK</sequence>